<sequence>MGMYGYYFTIDNKLVQQLSNGEMTLEHLKIGDYPGLDIDRSWEAIHYLFCEDIADGEPPFGYIVPLTTEQGIDYGSFGAFFLYEEQVVEAYQAMTKLDEADLRLRYNFQLMVKEEVYPLAPDVVSDEDEEDFFDYLLQHFNKIKQFYSQAVAEKKGLVFYIF</sequence>
<dbReference type="InterPro" id="IPR035944">
    <property type="entry name" value="YfbM-like_sf"/>
</dbReference>
<gene>
    <name evidence="1" type="ORF">ACFSJH_00830</name>
</gene>
<accession>A0ABW4YF45</accession>
<evidence type="ECO:0000313" key="2">
    <source>
        <dbReference type="Proteomes" id="UP001597362"/>
    </source>
</evidence>
<dbReference type="SUPFAM" id="SSF111069">
    <property type="entry name" value="Hypothetical protein yfbM"/>
    <property type="match status" value="1"/>
</dbReference>
<protein>
    <submittedName>
        <fullName evidence="1">YfbM family protein</fullName>
    </submittedName>
</protein>
<evidence type="ECO:0000313" key="1">
    <source>
        <dbReference type="EMBL" id="MFD2114297.1"/>
    </source>
</evidence>
<proteinExistence type="predicted"/>
<dbReference type="Pfam" id="PF08974">
    <property type="entry name" value="DUF1877"/>
    <property type="match status" value="1"/>
</dbReference>
<dbReference type="Gene3D" id="3.40.1760.10">
    <property type="entry name" value="YfbM-like super family"/>
    <property type="match status" value="1"/>
</dbReference>
<dbReference type="Proteomes" id="UP001597362">
    <property type="component" value="Unassembled WGS sequence"/>
</dbReference>
<comment type="caution">
    <text evidence="1">The sequence shown here is derived from an EMBL/GenBank/DDBJ whole genome shotgun (WGS) entry which is preliminary data.</text>
</comment>
<dbReference type="RefSeq" id="WP_377769270.1">
    <property type="nucleotide sequence ID" value="NZ_JBHUHO010000003.1"/>
</dbReference>
<dbReference type="EMBL" id="JBHUHO010000003">
    <property type="protein sequence ID" value="MFD2114297.1"/>
    <property type="molecule type" value="Genomic_DNA"/>
</dbReference>
<keyword evidence="2" id="KW-1185">Reference proteome</keyword>
<reference evidence="2" key="1">
    <citation type="journal article" date="2019" name="Int. J. Syst. Evol. Microbiol.">
        <title>The Global Catalogue of Microorganisms (GCM) 10K type strain sequencing project: providing services to taxonomists for standard genome sequencing and annotation.</title>
        <authorList>
            <consortium name="The Broad Institute Genomics Platform"/>
            <consortium name="The Broad Institute Genome Sequencing Center for Infectious Disease"/>
            <person name="Wu L."/>
            <person name="Ma J."/>
        </authorList>
    </citation>
    <scope>NUCLEOTIDE SEQUENCE [LARGE SCALE GENOMIC DNA]</scope>
    <source>
        <strain evidence="2">GH52</strain>
    </source>
</reference>
<name>A0ABW4YF45_9BACL</name>
<organism evidence="1 2">
    <name type="scientific">Paenibacillus yanchengensis</name>
    <dbReference type="NCBI Taxonomy" id="2035833"/>
    <lineage>
        <taxon>Bacteria</taxon>
        <taxon>Bacillati</taxon>
        <taxon>Bacillota</taxon>
        <taxon>Bacilli</taxon>
        <taxon>Bacillales</taxon>
        <taxon>Paenibacillaceae</taxon>
        <taxon>Paenibacillus</taxon>
    </lineage>
</organism>
<dbReference type="InterPro" id="IPR015068">
    <property type="entry name" value="DUF1877"/>
</dbReference>